<feature type="signal peptide" evidence="11">
    <location>
        <begin position="1"/>
        <end position="23"/>
    </location>
</feature>
<feature type="transmembrane region" description="Helical" evidence="10">
    <location>
        <begin position="735"/>
        <end position="756"/>
    </location>
</feature>
<dbReference type="PANTHER" id="PTHR24025:SF23">
    <property type="entry name" value="NEURAL-CADHERIN"/>
    <property type="match status" value="1"/>
</dbReference>
<dbReference type="CDD" id="cd11304">
    <property type="entry name" value="Cadherin_repeat"/>
    <property type="match status" value="3"/>
</dbReference>
<evidence type="ECO:0000313" key="13">
    <source>
        <dbReference type="Proteomes" id="UP000504612"/>
    </source>
</evidence>
<sequence>MAFLRPFCFCVLFFLLSVTQVETQSPECSVGNTSVNIMENNDPGLVVTNIYANPGITVTIEPSTDANSPSEWFEIKDSQLILKKSVDYEKIAILSVKLLCWEADLQVKVVTVYIHIENENDNEPVFKQTNITVDIPEDTKVNTTVVPLADVTATDADLNTVSYSLEGSPTEAMNYFNIRGINNPQIYLRKALDYEAINFMRFTLRAMDGSADAAGTHTATATISIWIVQSDLKPPWFQPCTAIGGLHKVCISLGYTSKVNLSEEVNGPLILEPGPLYAIDGDKSLNEKIIYEIAAGNDNDTFKINRDSGNITMTQPANSLKTFMLYIVASQENNPFRYSQTTVKIDVVRKNDKQPYFEEAIYLGRVSEAQPAKTLIMKANTSSEPLQIFAADDDFLPDKINPDIKYRIQNSSDFRVTAEGFIQTTKILNVSSHIILLAIATDISTLEEASTHISIDVTPLATPTVPPVTTTAFTETSPTSLGEGNTSPKTSTLPPGISSPKPSGSTKTMSPFSSTTGKDNLTEITRNPVTASVSGSVIPPFVTTLKPPVIPGNSTQFLTTSSPVTERSQRTVESITISSPTTAQATPQTGASKPTPPGNFITSGGSAQSSTSSKIETTKTPITSSVPDGDRQSTTPLPGIIQPSTTVISTTKNNYVSSASLSSTIATSTLSVANTSATSLTSKSSRSTSSTSTSTSMFSTMPIIEDAISPSANESPTTVGPSTPNSEGLYSVEDMAALGATLGTLLAIALALLALISCKYYKFKKELEKENSQLTKSFSNDNFQDDKNSNSDGNDDESPASLMSKSYAEKEPENKKTQSTHKAIQEEIDINSEKEVRSILTKDRKTEDDGYKAVWFKEDVTEAENDDVIIEEDSDLEPNMFGSESDTSAENDDDHVDTDSGRGDSDVNIRVRSAQVFDGNPSASQSLEEAEERDDAL</sequence>
<evidence type="ECO:0000256" key="2">
    <source>
        <dbReference type="ARBA" id="ARBA00022692"/>
    </source>
</evidence>
<feature type="region of interest" description="Disordered" evidence="9">
    <location>
        <begin position="676"/>
        <end position="696"/>
    </location>
</feature>
<feature type="domain" description="Cadherin" evidence="12">
    <location>
        <begin position="253"/>
        <end position="357"/>
    </location>
</feature>
<comment type="subcellular location">
    <subcellularLocation>
        <location evidence="1">Membrane</location>
    </subcellularLocation>
</comment>
<feature type="compositionally biased region" description="Polar residues" evidence="9">
    <location>
        <begin position="482"/>
        <end position="493"/>
    </location>
</feature>
<name>A0A6J1U809_9SAUR</name>
<evidence type="ECO:0000256" key="10">
    <source>
        <dbReference type="SAM" id="Phobius"/>
    </source>
</evidence>
<feature type="compositionally biased region" description="Acidic residues" evidence="9">
    <location>
        <begin position="928"/>
        <end position="937"/>
    </location>
</feature>
<evidence type="ECO:0000256" key="1">
    <source>
        <dbReference type="ARBA" id="ARBA00004370"/>
    </source>
</evidence>
<evidence type="ECO:0000256" key="11">
    <source>
        <dbReference type="SAM" id="SignalP"/>
    </source>
</evidence>
<keyword evidence="5" id="KW-0130">Cell adhesion</keyword>
<proteinExistence type="predicted"/>
<feature type="compositionally biased region" description="Polar residues" evidence="9">
    <location>
        <begin position="632"/>
        <end position="643"/>
    </location>
</feature>
<feature type="compositionally biased region" description="Low complexity" evidence="9">
    <location>
        <begin position="578"/>
        <end position="589"/>
    </location>
</feature>
<feature type="compositionally biased region" description="Polar residues" evidence="9">
    <location>
        <begin position="553"/>
        <end position="577"/>
    </location>
</feature>
<feature type="compositionally biased region" description="Acidic residues" evidence="9">
    <location>
        <begin position="887"/>
        <end position="896"/>
    </location>
</feature>
<dbReference type="GO" id="GO:0005509">
    <property type="term" value="F:calcium ion binding"/>
    <property type="evidence" value="ECO:0007669"/>
    <property type="project" value="UniProtKB-UniRule"/>
</dbReference>
<dbReference type="PANTHER" id="PTHR24025">
    <property type="entry name" value="DESMOGLEIN FAMILY MEMBER"/>
    <property type="match status" value="1"/>
</dbReference>
<keyword evidence="2 10" id="KW-0812">Transmembrane</keyword>
<dbReference type="Proteomes" id="UP000504612">
    <property type="component" value="Unplaced"/>
</dbReference>
<dbReference type="PROSITE" id="PS50268">
    <property type="entry name" value="CADHERIN_2"/>
    <property type="match status" value="4"/>
</dbReference>
<feature type="compositionally biased region" description="Low complexity" evidence="9">
    <location>
        <begin position="602"/>
        <end position="625"/>
    </location>
</feature>
<feature type="region of interest" description="Disordered" evidence="9">
    <location>
        <begin position="464"/>
        <end position="521"/>
    </location>
</feature>
<feature type="compositionally biased region" description="Polar residues" evidence="9">
    <location>
        <begin position="512"/>
        <end position="521"/>
    </location>
</feature>
<evidence type="ECO:0000256" key="5">
    <source>
        <dbReference type="ARBA" id="ARBA00022889"/>
    </source>
</evidence>
<dbReference type="GO" id="GO:0016020">
    <property type="term" value="C:membrane"/>
    <property type="evidence" value="ECO:0007669"/>
    <property type="project" value="UniProtKB-SubCell"/>
</dbReference>
<feature type="compositionally biased region" description="Basic and acidic residues" evidence="9">
    <location>
        <begin position="897"/>
        <end position="909"/>
    </location>
</feature>
<dbReference type="AlphaFoldDB" id="A0A6J1U809"/>
<evidence type="ECO:0000256" key="9">
    <source>
        <dbReference type="SAM" id="MobiDB-lite"/>
    </source>
</evidence>
<gene>
    <name evidence="14" type="primary">CDHR5</name>
</gene>
<dbReference type="InterPro" id="IPR050971">
    <property type="entry name" value="Cadherin-domain_protein"/>
</dbReference>
<dbReference type="InterPro" id="IPR015919">
    <property type="entry name" value="Cadherin-like_sf"/>
</dbReference>
<reference evidence="14" key="1">
    <citation type="submission" date="2025-08" db="UniProtKB">
        <authorList>
            <consortium name="RefSeq"/>
        </authorList>
    </citation>
    <scope>IDENTIFICATION</scope>
</reference>
<feature type="compositionally biased region" description="Acidic residues" evidence="9">
    <location>
        <begin position="865"/>
        <end position="876"/>
    </location>
</feature>
<organism evidence="13 14">
    <name type="scientific">Notechis scutatus</name>
    <name type="common">mainland tiger snake</name>
    <dbReference type="NCBI Taxonomy" id="8663"/>
    <lineage>
        <taxon>Eukaryota</taxon>
        <taxon>Metazoa</taxon>
        <taxon>Chordata</taxon>
        <taxon>Craniata</taxon>
        <taxon>Vertebrata</taxon>
        <taxon>Euteleostomi</taxon>
        <taxon>Lepidosauria</taxon>
        <taxon>Squamata</taxon>
        <taxon>Bifurcata</taxon>
        <taxon>Unidentata</taxon>
        <taxon>Episquamata</taxon>
        <taxon>Toxicofera</taxon>
        <taxon>Serpentes</taxon>
        <taxon>Colubroidea</taxon>
        <taxon>Elapidae</taxon>
        <taxon>Hydrophiinae</taxon>
        <taxon>Notechis</taxon>
    </lineage>
</organism>
<accession>A0A6J1U809</accession>
<keyword evidence="7 10" id="KW-0472">Membrane</keyword>
<evidence type="ECO:0000256" key="4">
    <source>
        <dbReference type="ARBA" id="ARBA00022837"/>
    </source>
</evidence>
<dbReference type="GeneID" id="113412469"/>
<feature type="region of interest" description="Disordered" evidence="9">
    <location>
        <begin position="865"/>
        <end position="937"/>
    </location>
</feature>
<dbReference type="KEGG" id="nss:113412469"/>
<keyword evidence="13" id="KW-1185">Reference proteome</keyword>
<feature type="domain" description="Cadherin" evidence="12">
    <location>
        <begin position="17"/>
        <end position="126"/>
    </location>
</feature>
<dbReference type="Pfam" id="PF00028">
    <property type="entry name" value="Cadherin"/>
    <property type="match status" value="2"/>
</dbReference>
<feature type="domain" description="Cadherin" evidence="12">
    <location>
        <begin position="358"/>
        <end position="469"/>
    </location>
</feature>
<dbReference type="Gene3D" id="2.60.40.60">
    <property type="entry name" value="Cadherins"/>
    <property type="match status" value="4"/>
</dbReference>
<dbReference type="SMART" id="SM00112">
    <property type="entry name" value="CA"/>
    <property type="match status" value="3"/>
</dbReference>
<evidence type="ECO:0000259" key="12">
    <source>
        <dbReference type="PROSITE" id="PS50268"/>
    </source>
</evidence>
<feature type="chain" id="PRO_5026685994" evidence="11">
    <location>
        <begin position="24"/>
        <end position="937"/>
    </location>
</feature>
<keyword evidence="11" id="KW-0732">Signal</keyword>
<feature type="compositionally biased region" description="Low complexity" evidence="9">
    <location>
        <begin position="494"/>
        <end position="511"/>
    </location>
</feature>
<dbReference type="PRINTS" id="PR00205">
    <property type="entry name" value="CADHERIN"/>
</dbReference>
<dbReference type="CTD" id="53841"/>
<dbReference type="GO" id="GO:0007156">
    <property type="term" value="P:homophilic cell adhesion via plasma membrane adhesion molecules"/>
    <property type="evidence" value="ECO:0007669"/>
    <property type="project" value="InterPro"/>
</dbReference>
<evidence type="ECO:0000256" key="7">
    <source>
        <dbReference type="ARBA" id="ARBA00023136"/>
    </source>
</evidence>
<keyword evidence="3" id="KW-0677">Repeat</keyword>
<feature type="compositionally biased region" description="Low complexity" evidence="9">
    <location>
        <begin position="464"/>
        <end position="481"/>
    </location>
</feature>
<feature type="compositionally biased region" description="Basic and acidic residues" evidence="9">
    <location>
        <begin position="807"/>
        <end position="816"/>
    </location>
</feature>
<feature type="domain" description="Cadherin" evidence="12">
    <location>
        <begin position="127"/>
        <end position="237"/>
    </location>
</feature>
<evidence type="ECO:0000256" key="6">
    <source>
        <dbReference type="ARBA" id="ARBA00022989"/>
    </source>
</evidence>
<keyword evidence="6 10" id="KW-1133">Transmembrane helix</keyword>
<protein>
    <submittedName>
        <fullName evidence="14">Cadherin-related family member 5</fullName>
    </submittedName>
</protein>
<keyword evidence="4 8" id="KW-0106">Calcium</keyword>
<feature type="region of interest" description="Disordered" evidence="9">
    <location>
        <begin position="553"/>
        <end position="643"/>
    </location>
</feature>
<dbReference type="InterPro" id="IPR002126">
    <property type="entry name" value="Cadherin-like_dom"/>
</dbReference>
<feature type="region of interest" description="Disordered" evidence="9">
    <location>
        <begin position="777"/>
        <end position="829"/>
    </location>
</feature>
<evidence type="ECO:0000256" key="3">
    <source>
        <dbReference type="ARBA" id="ARBA00022737"/>
    </source>
</evidence>
<dbReference type="RefSeq" id="XP_026523924.1">
    <property type="nucleotide sequence ID" value="XM_026668139.1"/>
</dbReference>
<evidence type="ECO:0000256" key="8">
    <source>
        <dbReference type="PROSITE-ProRule" id="PRU00043"/>
    </source>
</evidence>
<dbReference type="GO" id="GO:0005911">
    <property type="term" value="C:cell-cell junction"/>
    <property type="evidence" value="ECO:0007669"/>
    <property type="project" value="TreeGrafter"/>
</dbReference>
<evidence type="ECO:0000313" key="14">
    <source>
        <dbReference type="RefSeq" id="XP_026523924.1"/>
    </source>
</evidence>
<dbReference type="SUPFAM" id="SSF49313">
    <property type="entry name" value="Cadherin-like"/>
    <property type="match status" value="4"/>
</dbReference>